<keyword evidence="3" id="KW-1185">Reference proteome</keyword>
<feature type="signal peptide" evidence="1">
    <location>
        <begin position="1"/>
        <end position="26"/>
    </location>
</feature>
<dbReference type="Proteomes" id="UP001348817">
    <property type="component" value="Chromosome"/>
</dbReference>
<dbReference type="AlphaFoldDB" id="A0AAU9CPE6"/>
<dbReference type="RefSeq" id="WP_338391425.1">
    <property type="nucleotide sequence ID" value="NZ_AP025314.1"/>
</dbReference>
<gene>
    <name evidence="2" type="ORF">FUAX_22690</name>
</gene>
<evidence type="ECO:0008006" key="4">
    <source>
        <dbReference type="Google" id="ProtNLM"/>
    </source>
</evidence>
<accession>A0AAU9CPE6</accession>
<reference evidence="2 3" key="1">
    <citation type="submission" date="2021-12" db="EMBL/GenBank/DDBJ databases">
        <title>Genome sequencing of bacteria with rrn-lacking chromosome and rrn-plasmid.</title>
        <authorList>
            <person name="Anda M."/>
            <person name="Iwasaki W."/>
        </authorList>
    </citation>
    <scope>NUCLEOTIDE SEQUENCE [LARGE SCALE GENOMIC DNA]</scope>
    <source>
        <strain evidence="2 3">DSM 100852</strain>
    </source>
</reference>
<evidence type="ECO:0000313" key="2">
    <source>
        <dbReference type="EMBL" id="BDD09837.1"/>
    </source>
</evidence>
<protein>
    <recommendedName>
        <fullName evidence="4">Lipoprotein</fullName>
    </recommendedName>
</protein>
<dbReference type="KEGG" id="fax:FUAX_22690"/>
<name>A0AAU9CPE6_9BACT</name>
<dbReference type="EMBL" id="AP025314">
    <property type="protein sequence ID" value="BDD09837.1"/>
    <property type="molecule type" value="Genomic_DNA"/>
</dbReference>
<sequence length="312" mass="33559">MNSFRVLFLSAAVLALALFESCGNNSYSLKDLQLPNIPEGEVDQQSEAQAEIVLQTVQEIQGLMMMGQQGAMNTGGAVARSAATEFDISMCETMKSLSEAFTGTCPAIKFECDDSKPNDIIILYDFGDGCEQMGKTYAGKMRFSVSMGGTSAGMGTFEFIDFKADGKTINGTATQSVEIGDGSFGSAKYVTEGQYEVETAKDTYNLKYKVKTSMDFVNLEFVLDNTVEGSAKSGFSFKSVTVEPIKASLSCGTAFEAVCVKGKEKVTVTVNKKDSAFTVDYGDGECDYLYTITGPSGTVKKYDLRTGNPLIE</sequence>
<evidence type="ECO:0000256" key="1">
    <source>
        <dbReference type="SAM" id="SignalP"/>
    </source>
</evidence>
<feature type="chain" id="PRO_5044020859" description="Lipoprotein" evidence="1">
    <location>
        <begin position="27"/>
        <end position="312"/>
    </location>
</feature>
<evidence type="ECO:0000313" key="3">
    <source>
        <dbReference type="Proteomes" id="UP001348817"/>
    </source>
</evidence>
<proteinExistence type="predicted"/>
<keyword evidence="1" id="KW-0732">Signal</keyword>
<organism evidence="2 3">
    <name type="scientific">Fulvitalea axinellae</name>
    <dbReference type="NCBI Taxonomy" id="1182444"/>
    <lineage>
        <taxon>Bacteria</taxon>
        <taxon>Pseudomonadati</taxon>
        <taxon>Bacteroidota</taxon>
        <taxon>Cytophagia</taxon>
        <taxon>Cytophagales</taxon>
        <taxon>Persicobacteraceae</taxon>
        <taxon>Fulvitalea</taxon>
    </lineage>
</organism>